<organism evidence="6 7">
    <name type="scientific">Haplochromis burtoni</name>
    <name type="common">Burton's mouthbrooder</name>
    <name type="synonym">Chromis burtoni</name>
    <dbReference type="NCBI Taxonomy" id="8153"/>
    <lineage>
        <taxon>Eukaryota</taxon>
        <taxon>Metazoa</taxon>
        <taxon>Chordata</taxon>
        <taxon>Craniata</taxon>
        <taxon>Vertebrata</taxon>
        <taxon>Euteleostomi</taxon>
        <taxon>Actinopterygii</taxon>
        <taxon>Neopterygii</taxon>
        <taxon>Teleostei</taxon>
        <taxon>Neoteleostei</taxon>
        <taxon>Acanthomorphata</taxon>
        <taxon>Ovalentaria</taxon>
        <taxon>Cichlomorphae</taxon>
        <taxon>Cichliformes</taxon>
        <taxon>Cichlidae</taxon>
        <taxon>African cichlids</taxon>
        <taxon>Pseudocrenilabrinae</taxon>
        <taxon>Haplochromini</taxon>
        <taxon>Haplochromis</taxon>
    </lineage>
</organism>
<evidence type="ECO:0000256" key="3">
    <source>
        <dbReference type="ARBA" id="ARBA00022537"/>
    </source>
</evidence>
<dbReference type="GO" id="GO:0015267">
    <property type="term" value="F:channel activity"/>
    <property type="evidence" value="ECO:0007669"/>
    <property type="project" value="InterPro"/>
</dbReference>
<reference evidence="6" key="1">
    <citation type="submission" date="2025-08" db="UniProtKB">
        <authorList>
            <consortium name="Ensembl"/>
        </authorList>
    </citation>
    <scope>IDENTIFICATION</scope>
</reference>
<dbReference type="GO" id="GO:0046930">
    <property type="term" value="C:pore complex"/>
    <property type="evidence" value="ECO:0007669"/>
    <property type="project" value="InterPro"/>
</dbReference>
<dbReference type="Pfam" id="PF06369">
    <property type="entry name" value="Anemone_cytotox"/>
    <property type="match status" value="1"/>
</dbReference>
<dbReference type="GO" id="GO:0046931">
    <property type="term" value="P:pore complex assembly"/>
    <property type="evidence" value="ECO:0007669"/>
    <property type="project" value="InterPro"/>
</dbReference>
<evidence type="ECO:0000256" key="5">
    <source>
        <dbReference type="ARBA" id="ARBA00023331"/>
    </source>
</evidence>
<dbReference type="OMA" id="CNIHIAN"/>
<dbReference type="Proteomes" id="UP000264840">
    <property type="component" value="Unplaced"/>
</dbReference>
<evidence type="ECO:0000313" key="6">
    <source>
        <dbReference type="Ensembl" id="ENSHBUP00000025275.1"/>
    </source>
</evidence>
<dbReference type="InterPro" id="IPR015926">
    <property type="entry name" value="Cytolysin/lectin"/>
</dbReference>
<keyword evidence="4" id="KW-1053">Target membrane</keyword>
<accession>A0A3Q2WIY3</accession>
<dbReference type="GO" id="GO:0042151">
    <property type="term" value="C:nematocyst"/>
    <property type="evidence" value="ECO:0007669"/>
    <property type="project" value="UniProtKB-SubCell"/>
</dbReference>
<evidence type="ECO:0000256" key="2">
    <source>
        <dbReference type="ARBA" id="ARBA00004532"/>
    </source>
</evidence>
<dbReference type="GeneTree" id="ENSGT00940000165500"/>
<reference evidence="6" key="2">
    <citation type="submission" date="2025-09" db="UniProtKB">
        <authorList>
            <consortium name="Ensembl"/>
        </authorList>
    </citation>
    <scope>IDENTIFICATION</scope>
</reference>
<sequence length="191" mass="21363">MAGTCVTAGRVNLLDSIHNPVRTKLIHLTHYEEYGYCLNNNINSDFSFFLTSLYLVSGLCQIPLPAKLEPSESGNTMFSKTGGTARGSVGVFTYDLYDHEKKGADKKIAIMFSVPFDYGMYSNWFAIGVFDRDTNCDYDLYCKMYYSPERGFVRGKADGLDLTHTDNDITVKSSMTNSSIATLKVDVQNME</sequence>
<dbReference type="InterPro" id="IPR009104">
    <property type="entry name" value="Anemon_actinoporin-like"/>
</dbReference>
<dbReference type="GO" id="GO:0051715">
    <property type="term" value="P:cytolysis in another organism"/>
    <property type="evidence" value="ECO:0007669"/>
    <property type="project" value="InterPro"/>
</dbReference>
<evidence type="ECO:0000313" key="7">
    <source>
        <dbReference type="Proteomes" id="UP000264840"/>
    </source>
</evidence>
<dbReference type="AlphaFoldDB" id="A0A3Q2WIY3"/>
<dbReference type="PANTHER" id="PTHR40388:SF2">
    <property type="entry name" value="ACTINOPORIN-LIKE PROTEIN"/>
    <property type="match status" value="1"/>
</dbReference>
<dbReference type="Gene3D" id="2.60.270.20">
    <property type="entry name" value="Cytolysin/lectin"/>
    <property type="match status" value="1"/>
</dbReference>
<dbReference type="InterPro" id="IPR050677">
    <property type="entry name" value="Actinoporin_PFT"/>
</dbReference>
<evidence type="ECO:0000256" key="4">
    <source>
        <dbReference type="ARBA" id="ARBA00023298"/>
    </source>
</evidence>
<evidence type="ECO:0000256" key="1">
    <source>
        <dbReference type="ARBA" id="ARBA00004175"/>
    </source>
</evidence>
<dbReference type="GO" id="GO:0044218">
    <property type="term" value="C:other organism cell membrane"/>
    <property type="evidence" value="ECO:0007669"/>
    <property type="project" value="UniProtKB-KW"/>
</dbReference>
<proteinExistence type="predicted"/>
<keyword evidence="7" id="KW-1185">Reference proteome</keyword>
<dbReference type="Ensembl" id="ENSHBUT00000006397.1">
    <property type="protein sequence ID" value="ENSHBUP00000025275.1"/>
    <property type="gene ID" value="ENSHBUG00000007180.1"/>
</dbReference>
<name>A0A3Q2WIY3_HAPBU</name>
<keyword evidence="3" id="KW-1052">Target cell membrane</keyword>
<dbReference type="GO" id="GO:0006812">
    <property type="term" value="P:monoatomic cation transport"/>
    <property type="evidence" value="ECO:0007669"/>
    <property type="project" value="InterPro"/>
</dbReference>
<keyword evidence="5" id="KW-0166">Nematocyst</keyword>
<comment type="subcellular location">
    <subcellularLocation>
        <location evidence="2">Nematocyst</location>
    </subcellularLocation>
    <subcellularLocation>
        <location evidence="1">Target cell membrane</location>
    </subcellularLocation>
</comment>
<dbReference type="PANTHER" id="PTHR40388">
    <property type="entry name" value="BRYOPORIN"/>
    <property type="match status" value="1"/>
</dbReference>
<dbReference type="SUPFAM" id="SSF63724">
    <property type="entry name" value="Cytolysin/lectin"/>
    <property type="match status" value="1"/>
</dbReference>
<protein>
    <submittedName>
        <fullName evidence="6">Uncharacterized protein</fullName>
    </submittedName>
</protein>
<keyword evidence="4" id="KW-0472">Membrane</keyword>
<dbReference type="STRING" id="8153.ENSHBUP00000025275"/>